<evidence type="ECO:0000313" key="3">
    <source>
        <dbReference type="Proteomes" id="UP001243717"/>
    </source>
</evidence>
<dbReference type="PANTHER" id="PTHR34322:SF2">
    <property type="entry name" value="TRANSPOSASE IS200-LIKE DOMAIN-CONTAINING PROTEIN"/>
    <property type="match status" value="1"/>
</dbReference>
<dbReference type="RefSeq" id="WP_308986481.1">
    <property type="nucleotide sequence ID" value="NZ_JARXIC010000043.1"/>
</dbReference>
<sequence>MRTKRITAQGTGIYHCMSRTVNGQALFKLREMEVLRKMIHQVADFSGVEVLTYCLMNNHFHVLVRVSPEAKVSDSELMRRYRVLYAKPSLYQTASVSVMERELRDGGAEADLIRQKLLARMNDISAFMKTLKQRFSTWFNKTHERFGPLWADRFKSVLVEGKGNALQTMAAYIDLNPVRAGLVKDPKDYRFCGYAEAVSGQKKAQRALKFLTFGAYEASSNEALASYRELLFGKGSAAVEHAANINREAAVRVLKKEQGVLPSAVLLRCRIRYFTEGAVLGSREFVQSHVEHWKRSTGRKHRYKPQDIPAEAESDLVAMKRVRGAAFT</sequence>
<comment type="caution">
    <text evidence="2">The sequence shown here is derived from an EMBL/GenBank/DDBJ whole genome shotgun (WGS) entry which is preliminary data.</text>
</comment>
<evidence type="ECO:0000313" key="2">
    <source>
        <dbReference type="EMBL" id="MDQ8196037.1"/>
    </source>
</evidence>
<dbReference type="Pfam" id="PF01797">
    <property type="entry name" value="Y1_Tnp"/>
    <property type="match status" value="1"/>
</dbReference>
<keyword evidence="3" id="KW-1185">Reference proteome</keyword>
<name>A0ABU1AMK9_9BACT</name>
<reference evidence="2 3" key="1">
    <citation type="submission" date="2023-04" db="EMBL/GenBank/DDBJ databases">
        <title>A novel bacteria isolated from coastal sediment.</title>
        <authorList>
            <person name="Liu X.-J."/>
            <person name="Du Z.-J."/>
        </authorList>
    </citation>
    <scope>NUCLEOTIDE SEQUENCE [LARGE SCALE GENOMIC DNA]</scope>
    <source>
        <strain evidence="2 3">SDUM461004</strain>
    </source>
</reference>
<organism evidence="2 3">
    <name type="scientific">Thalassobacterium sedimentorum</name>
    <dbReference type="NCBI Taxonomy" id="3041258"/>
    <lineage>
        <taxon>Bacteria</taxon>
        <taxon>Pseudomonadati</taxon>
        <taxon>Verrucomicrobiota</taxon>
        <taxon>Opitutia</taxon>
        <taxon>Puniceicoccales</taxon>
        <taxon>Coraliomargaritaceae</taxon>
        <taxon>Thalassobacterium</taxon>
    </lineage>
</organism>
<accession>A0ABU1AMK9</accession>
<dbReference type="InterPro" id="IPR002686">
    <property type="entry name" value="Transposase_17"/>
</dbReference>
<dbReference type="SUPFAM" id="SSF143422">
    <property type="entry name" value="Transposase IS200-like"/>
    <property type="match status" value="1"/>
</dbReference>
<feature type="domain" description="Transposase IS200-like" evidence="1">
    <location>
        <begin position="9"/>
        <end position="176"/>
    </location>
</feature>
<dbReference type="Gene3D" id="3.30.70.1290">
    <property type="entry name" value="Transposase IS200-like"/>
    <property type="match status" value="1"/>
</dbReference>
<dbReference type="Proteomes" id="UP001243717">
    <property type="component" value="Unassembled WGS sequence"/>
</dbReference>
<dbReference type="InterPro" id="IPR036515">
    <property type="entry name" value="Transposase_17_sf"/>
</dbReference>
<proteinExistence type="predicted"/>
<gene>
    <name evidence="2" type="ORF">QEH59_16495</name>
</gene>
<dbReference type="PANTHER" id="PTHR34322">
    <property type="entry name" value="TRANSPOSASE, Y1_TNP DOMAIN-CONTAINING"/>
    <property type="match status" value="1"/>
</dbReference>
<dbReference type="SMART" id="SM01321">
    <property type="entry name" value="Y1_Tnp"/>
    <property type="match status" value="1"/>
</dbReference>
<dbReference type="EMBL" id="JARXIC010000043">
    <property type="protein sequence ID" value="MDQ8196037.1"/>
    <property type="molecule type" value="Genomic_DNA"/>
</dbReference>
<protein>
    <submittedName>
        <fullName evidence="2">Transposase</fullName>
    </submittedName>
</protein>
<evidence type="ECO:0000259" key="1">
    <source>
        <dbReference type="SMART" id="SM01321"/>
    </source>
</evidence>